<dbReference type="InterPro" id="IPR051531">
    <property type="entry name" value="N-acetyltransferase"/>
</dbReference>
<protein>
    <recommendedName>
        <fullName evidence="1">N-acetyltransferase domain-containing protein</fullName>
    </recommendedName>
</protein>
<dbReference type="Gene3D" id="3.40.630.30">
    <property type="match status" value="1"/>
</dbReference>
<dbReference type="InterPro" id="IPR016181">
    <property type="entry name" value="Acyl_CoA_acyltransferase"/>
</dbReference>
<organism evidence="2 3">
    <name type="scientific">Ascidiaceihabitans donghaensis</name>
    <dbReference type="NCBI Taxonomy" id="1510460"/>
    <lineage>
        <taxon>Bacteria</taxon>
        <taxon>Pseudomonadati</taxon>
        <taxon>Pseudomonadota</taxon>
        <taxon>Alphaproteobacteria</taxon>
        <taxon>Rhodobacterales</taxon>
        <taxon>Paracoccaceae</taxon>
        <taxon>Ascidiaceihabitans</taxon>
    </lineage>
</organism>
<dbReference type="AlphaFoldDB" id="A0A2R8BIT9"/>
<evidence type="ECO:0000313" key="3">
    <source>
        <dbReference type="Proteomes" id="UP000244880"/>
    </source>
</evidence>
<name>A0A2R8BIT9_9RHOB</name>
<dbReference type="EMBL" id="OMOR01000001">
    <property type="protein sequence ID" value="SPH22931.1"/>
    <property type="molecule type" value="Genomic_DNA"/>
</dbReference>
<dbReference type="PANTHER" id="PTHR43792">
    <property type="entry name" value="GNAT FAMILY, PUTATIVE (AFU_ORTHOLOGUE AFUA_3G00765)-RELATED-RELATED"/>
    <property type="match status" value="1"/>
</dbReference>
<proteinExistence type="predicted"/>
<dbReference type="InterPro" id="IPR000182">
    <property type="entry name" value="GNAT_dom"/>
</dbReference>
<dbReference type="Proteomes" id="UP000244880">
    <property type="component" value="Unassembled WGS sequence"/>
</dbReference>
<evidence type="ECO:0000259" key="1">
    <source>
        <dbReference type="PROSITE" id="PS51186"/>
    </source>
</evidence>
<dbReference type="PANTHER" id="PTHR43792:SF1">
    <property type="entry name" value="N-ACETYLTRANSFERASE DOMAIN-CONTAINING PROTEIN"/>
    <property type="match status" value="1"/>
</dbReference>
<dbReference type="PROSITE" id="PS51186">
    <property type="entry name" value="GNAT"/>
    <property type="match status" value="1"/>
</dbReference>
<dbReference type="SUPFAM" id="SSF55729">
    <property type="entry name" value="Acyl-CoA N-acyltransferases (Nat)"/>
    <property type="match status" value="1"/>
</dbReference>
<gene>
    <name evidence="2" type="ORF">ASD8599_03678</name>
</gene>
<dbReference type="GO" id="GO:0016747">
    <property type="term" value="F:acyltransferase activity, transferring groups other than amino-acyl groups"/>
    <property type="evidence" value="ECO:0007669"/>
    <property type="project" value="InterPro"/>
</dbReference>
<keyword evidence="3" id="KW-1185">Reference proteome</keyword>
<evidence type="ECO:0000313" key="2">
    <source>
        <dbReference type="EMBL" id="SPH22931.1"/>
    </source>
</evidence>
<reference evidence="2 3" key="1">
    <citation type="submission" date="2018-03" db="EMBL/GenBank/DDBJ databases">
        <authorList>
            <person name="Keele B.F."/>
        </authorList>
    </citation>
    <scope>NUCLEOTIDE SEQUENCE [LARGE SCALE GENOMIC DNA]</scope>
    <source>
        <strain evidence="2 3">CECT 8599</strain>
    </source>
</reference>
<dbReference type="Pfam" id="PF13302">
    <property type="entry name" value="Acetyltransf_3"/>
    <property type="match status" value="1"/>
</dbReference>
<feature type="domain" description="N-acetyltransferase" evidence="1">
    <location>
        <begin position="33"/>
        <end position="191"/>
    </location>
</feature>
<sequence length="191" mass="21564">MLWEENSVRACCHTGKTTGDAMKIDWTIATTRLILTPFRPAHEDALFAMNSDPQVMRYLGPEQSRDDVRASIARQKERWAKHGFGWWSVFLKDTDTQIGAACLQHLAHDEANPLEIGWRLMPQFHGKGYATEAGQAAMDFGFGAAGQDYICAVADVPNEASQNVMKRLGMRYVGVREYYDQDCAYFETCKT</sequence>
<accession>A0A2R8BIT9</accession>